<name>A0ABN9X783_9DINO</name>
<evidence type="ECO:0000313" key="1">
    <source>
        <dbReference type="EMBL" id="CAK0893708.1"/>
    </source>
</evidence>
<protein>
    <submittedName>
        <fullName evidence="1">Uncharacterized protein</fullName>
    </submittedName>
</protein>
<accession>A0ABN9X783</accession>
<sequence>GPAGLHGRAVGVAERVRLARRAPHGSSASWGALVTEGRPAAGPGGGARWWGVLGRRELLLRGGLGPGVLRELEAGGVALGGGAAGEGPGGCARTAAVLRRASARWSQGQEVAAIEEVARCGGTAAVAFLEHGGSRPSSARRQREPCRRQRVARVDCSVESWALLDLVAASLSRDGVLVEDVALPGGPVLRRGWQLLAPPMASLAGTRLPAALAFDARPGRPIFAPWAAGATCASPGWAAPSGSPRALGAEDRVRRRGTAGERGLGVLLRVDHALEDGAVVPKPGWGIVRWDSSGVEAVPLEELRPAHDHAEFLQRVDGCRRAKSTPHASRAPGGRAEAAGRGDALRCLVVDGVCGDTGNLRVWDPRQPNEHGTSLPRASCSEQWTRAARPRWRCWRGRAA</sequence>
<keyword evidence="2" id="KW-1185">Reference proteome</keyword>
<feature type="non-terminal residue" evidence="1">
    <location>
        <position position="1"/>
    </location>
</feature>
<evidence type="ECO:0000313" key="2">
    <source>
        <dbReference type="Proteomes" id="UP001189429"/>
    </source>
</evidence>
<organism evidence="1 2">
    <name type="scientific">Prorocentrum cordatum</name>
    <dbReference type="NCBI Taxonomy" id="2364126"/>
    <lineage>
        <taxon>Eukaryota</taxon>
        <taxon>Sar</taxon>
        <taxon>Alveolata</taxon>
        <taxon>Dinophyceae</taxon>
        <taxon>Prorocentrales</taxon>
        <taxon>Prorocentraceae</taxon>
        <taxon>Prorocentrum</taxon>
    </lineage>
</organism>
<gene>
    <name evidence="1" type="ORF">PCOR1329_LOCUS72966</name>
</gene>
<proteinExistence type="predicted"/>
<comment type="caution">
    <text evidence="1">The sequence shown here is derived from an EMBL/GenBank/DDBJ whole genome shotgun (WGS) entry which is preliminary data.</text>
</comment>
<dbReference type="EMBL" id="CAUYUJ010019793">
    <property type="protein sequence ID" value="CAK0893708.1"/>
    <property type="molecule type" value="Genomic_DNA"/>
</dbReference>
<dbReference type="Proteomes" id="UP001189429">
    <property type="component" value="Unassembled WGS sequence"/>
</dbReference>
<reference evidence="1" key="1">
    <citation type="submission" date="2023-10" db="EMBL/GenBank/DDBJ databases">
        <authorList>
            <person name="Chen Y."/>
            <person name="Shah S."/>
            <person name="Dougan E. K."/>
            <person name="Thang M."/>
            <person name="Chan C."/>
        </authorList>
    </citation>
    <scope>NUCLEOTIDE SEQUENCE [LARGE SCALE GENOMIC DNA]</scope>
</reference>